<name>A0A976A038_9BURK</name>
<protein>
    <submittedName>
        <fullName evidence="1">Uncharacterized protein</fullName>
    </submittedName>
</protein>
<dbReference type="Proteomes" id="UP000256780">
    <property type="component" value="Chromosome CBM2587_a"/>
</dbReference>
<reference evidence="1 2" key="1">
    <citation type="submission" date="2018-01" db="EMBL/GenBank/DDBJ databases">
        <authorList>
            <person name="Clerissi C."/>
        </authorList>
    </citation>
    <scope>NUCLEOTIDE SEQUENCE [LARGE SCALE GENOMIC DNA]</scope>
    <source>
        <strain evidence="1">Cupriavidus sp. LMG 19464</strain>
    </source>
</reference>
<accession>A0A976A038</accession>
<dbReference type="EMBL" id="OFSQ01000009">
    <property type="protein sequence ID" value="SOY48092.1"/>
    <property type="molecule type" value="Genomic_DNA"/>
</dbReference>
<dbReference type="AlphaFoldDB" id="A0A976A038"/>
<evidence type="ECO:0000313" key="2">
    <source>
        <dbReference type="Proteomes" id="UP000256780"/>
    </source>
</evidence>
<sequence length="55" mass="6179">MALCRAALRRIIKRPFTRSLSMASIGCDAGSPVWHPWKARLRPPFVLLPVFGPFS</sequence>
<evidence type="ECO:0000313" key="1">
    <source>
        <dbReference type="EMBL" id="SOY48092.1"/>
    </source>
</evidence>
<gene>
    <name evidence="1" type="ORF">CBM2587_A170158</name>
</gene>
<proteinExistence type="predicted"/>
<organism evidence="1 2">
    <name type="scientific">Cupriavidus taiwanensis</name>
    <dbReference type="NCBI Taxonomy" id="164546"/>
    <lineage>
        <taxon>Bacteria</taxon>
        <taxon>Pseudomonadati</taxon>
        <taxon>Pseudomonadota</taxon>
        <taxon>Betaproteobacteria</taxon>
        <taxon>Burkholderiales</taxon>
        <taxon>Burkholderiaceae</taxon>
        <taxon>Cupriavidus</taxon>
    </lineage>
</organism>
<comment type="caution">
    <text evidence="1">The sequence shown here is derived from an EMBL/GenBank/DDBJ whole genome shotgun (WGS) entry which is preliminary data.</text>
</comment>